<evidence type="ECO:0000256" key="1">
    <source>
        <dbReference type="ARBA" id="ARBA00004127"/>
    </source>
</evidence>
<dbReference type="FunFam" id="1.20.1510.10:FF:000005">
    <property type="entry name" value="Putative Cation diffusion facilitator 1"/>
    <property type="match status" value="1"/>
</dbReference>
<dbReference type="GO" id="GO:0008324">
    <property type="term" value="F:monoatomic cation transmembrane transporter activity"/>
    <property type="evidence" value="ECO:0007669"/>
    <property type="project" value="InterPro"/>
</dbReference>
<comment type="caution">
    <text evidence="12">The sequence shown here is derived from an EMBL/GenBank/DDBJ whole genome shotgun (WGS) entry which is preliminary data.</text>
</comment>
<dbReference type="Pfam" id="PF16916">
    <property type="entry name" value="ZT_dimer"/>
    <property type="match status" value="1"/>
</dbReference>
<evidence type="ECO:0000256" key="6">
    <source>
        <dbReference type="ARBA" id="ARBA00023065"/>
    </source>
</evidence>
<evidence type="ECO:0000256" key="4">
    <source>
        <dbReference type="ARBA" id="ARBA00022692"/>
    </source>
</evidence>
<dbReference type="FunFam" id="3.30.70.1350:FF:000001">
    <property type="entry name" value="Metal tolerance protein 11"/>
    <property type="match status" value="1"/>
</dbReference>
<protein>
    <submittedName>
        <fullName evidence="12">Uncharacterized protein</fullName>
    </submittedName>
</protein>
<keyword evidence="6" id="KW-0406">Ion transport</keyword>
<dbReference type="Pfam" id="PF01545">
    <property type="entry name" value="Cation_efflux"/>
    <property type="match status" value="1"/>
</dbReference>
<feature type="transmembrane region" description="Helical" evidence="9">
    <location>
        <begin position="180"/>
        <end position="202"/>
    </location>
</feature>
<evidence type="ECO:0000256" key="9">
    <source>
        <dbReference type="SAM" id="Phobius"/>
    </source>
</evidence>
<dbReference type="PANTHER" id="PTHR43840:SF13">
    <property type="entry name" value="CATION EFFLUX PROTEIN CYTOPLASMIC DOMAIN-CONTAINING PROTEIN"/>
    <property type="match status" value="1"/>
</dbReference>
<keyword evidence="3" id="KW-0813">Transport</keyword>
<dbReference type="NCBIfam" id="TIGR01297">
    <property type="entry name" value="CDF"/>
    <property type="match status" value="1"/>
</dbReference>
<dbReference type="InterPro" id="IPR002524">
    <property type="entry name" value="Cation_efflux"/>
</dbReference>
<comment type="subcellular location">
    <subcellularLocation>
        <location evidence="1">Endomembrane system</location>
        <topology evidence="1">Multi-pass membrane protein</topology>
    </subcellularLocation>
</comment>
<dbReference type="Proteomes" id="UP000218231">
    <property type="component" value="Unassembled WGS sequence"/>
</dbReference>
<feature type="domain" description="Cation efflux protein cytoplasmic" evidence="11">
    <location>
        <begin position="316"/>
        <end position="391"/>
    </location>
</feature>
<keyword evidence="4 9" id="KW-0812">Transmembrane</keyword>
<dbReference type="GO" id="GO:0012505">
    <property type="term" value="C:endomembrane system"/>
    <property type="evidence" value="ECO:0007669"/>
    <property type="project" value="UniProtKB-SubCell"/>
</dbReference>
<dbReference type="OrthoDB" id="78296at2759"/>
<dbReference type="GO" id="GO:0016020">
    <property type="term" value="C:membrane"/>
    <property type="evidence" value="ECO:0007669"/>
    <property type="project" value="InterPro"/>
</dbReference>
<keyword evidence="7 9" id="KW-0472">Membrane</keyword>
<dbReference type="SUPFAM" id="SSF161111">
    <property type="entry name" value="Cation efflux protein transmembrane domain-like"/>
    <property type="match status" value="1"/>
</dbReference>
<evidence type="ECO:0000256" key="3">
    <source>
        <dbReference type="ARBA" id="ARBA00022448"/>
    </source>
</evidence>
<dbReference type="SUPFAM" id="SSF160240">
    <property type="entry name" value="Cation efflux protein cytoplasmic domain-like"/>
    <property type="match status" value="1"/>
</dbReference>
<dbReference type="Gene3D" id="3.30.70.1350">
    <property type="entry name" value="Cation efflux protein, cytoplasmic domain"/>
    <property type="match status" value="1"/>
</dbReference>
<dbReference type="PANTHER" id="PTHR43840">
    <property type="entry name" value="MITOCHONDRIAL METAL TRANSPORTER 1-RELATED"/>
    <property type="match status" value="1"/>
</dbReference>
<evidence type="ECO:0000313" key="12">
    <source>
        <dbReference type="EMBL" id="PAV57908.1"/>
    </source>
</evidence>
<evidence type="ECO:0000256" key="2">
    <source>
        <dbReference type="ARBA" id="ARBA00008873"/>
    </source>
</evidence>
<evidence type="ECO:0000259" key="10">
    <source>
        <dbReference type="Pfam" id="PF01545"/>
    </source>
</evidence>
<reference evidence="12 13" key="1">
    <citation type="journal article" date="2017" name="Curr. Biol.">
        <title>Genome architecture and evolution of a unichromosomal asexual nematode.</title>
        <authorList>
            <person name="Fradin H."/>
            <person name="Zegar C."/>
            <person name="Gutwein M."/>
            <person name="Lucas J."/>
            <person name="Kovtun M."/>
            <person name="Corcoran D."/>
            <person name="Baugh L.R."/>
            <person name="Kiontke K."/>
            <person name="Gunsalus K."/>
            <person name="Fitch D.H."/>
            <person name="Piano F."/>
        </authorList>
    </citation>
    <scope>NUCLEOTIDE SEQUENCE [LARGE SCALE GENOMIC DNA]</scope>
    <source>
        <strain evidence="12">PF1309</strain>
    </source>
</reference>
<keyword evidence="13" id="KW-1185">Reference proteome</keyword>
<dbReference type="InterPro" id="IPR027469">
    <property type="entry name" value="Cation_efflux_TMD_sf"/>
</dbReference>
<evidence type="ECO:0000256" key="5">
    <source>
        <dbReference type="ARBA" id="ARBA00022989"/>
    </source>
</evidence>
<dbReference type="EMBL" id="LIAE01010614">
    <property type="protein sequence ID" value="PAV57908.1"/>
    <property type="molecule type" value="Genomic_DNA"/>
</dbReference>
<dbReference type="InterPro" id="IPR036837">
    <property type="entry name" value="Cation_efflux_CTD_sf"/>
</dbReference>
<feature type="transmembrane region" description="Helical" evidence="9">
    <location>
        <begin position="222"/>
        <end position="242"/>
    </location>
</feature>
<dbReference type="Gene3D" id="1.20.1510.10">
    <property type="entry name" value="Cation efflux protein transmembrane domain"/>
    <property type="match status" value="1"/>
</dbReference>
<accession>A0A2A2J806</accession>
<evidence type="ECO:0000313" key="13">
    <source>
        <dbReference type="Proteomes" id="UP000218231"/>
    </source>
</evidence>
<feature type="domain" description="Cation efflux protein transmembrane" evidence="10">
    <location>
        <begin position="112"/>
        <end position="310"/>
    </location>
</feature>
<comment type="similarity">
    <text evidence="2">Belongs to the cation diffusion facilitator (CDF) transporter (TC 2.A.4) family. SLC30A subfamily.</text>
</comment>
<evidence type="ECO:0000256" key="8">
    <source>
        <dbReference type="SAM" id="MobiDB-lite"/>
    </source>
</evidence>
<dbReference type="InterPro" id="IPR027470">
    <property type="entry name" value="Cation_efflux_CTD"/>
</dbReference>
<dbReference type="InterPro" id="IPR058533">
    <property type="entry name" value="Cation_efflux_TM"/>
</dbReference>
<keyword evidence="5 9" id="KW-1133">Transmembrane helix</keyword>
<organism evidence="12 13">
    <name type="scientific">Diploscapter pachys</name>
    <dbReference type="NCBI Taxonomy" id="2018661"/>
    <lineage>
        <taxon>Eukaryota</taxon>
        <taxon>Metazoa</taxon>
        <taxon>Ecdysozoa</taxon>
        <taxon>Nematoda</taxon>
        <taxon>Chromadorea</taxon>
        <taxon>Rhabditida</taxon>
        <taxon>Rhabditina</taxon>
        <taxon>Rhabditomorpha</taxon>
        <taxon>Rhabditoidea</taxon>
        <taxon>Rhabditidae</taxon>
        <taxon>Diploscapter</taxon>
    </lineage>
</organism>
<feature type="region of interest" description="Disordered" evidence="8">
    <location>
        <begin position="49"/>
        <end position="73"/>
    </location>
</feature>
<dbReference type="AlphaFoldDB" id="A0A2A2J806"/>
<evidence type="ECO:0000256" key="7">
    <source>
        <dbReference type="ARBA" id="ARBA00023136"/>
    </source>
</evidence>
<proteinExistence type="inferred from homology"/>
<feature type="transmembrane region" description="Helical" evidence="9">
    <location>
        <begin position="114"/>
        <end position="137"/>
    </location>
</feature>
<evidence type="ECO:0000259" key="11">
    <source>
        <dbReference type="Pfam" id="PF16916"/>
    </source>
</evidence>
<gene>
    <name evidence="12" type="ORF">WR25_23818</name>
</gene>
<name>A0A2A2J806_9BILA</name>
<sequence length="405" mass="46299">MFHLIFDFETFQDARTRQRLMTSASTTPNDVNEQIDRQLDQLDEQTIEHLNEPHPPNDNCNDRSSHQQASPPIVRHLSVFDTETRRNSSKPNQILQMTEENESEMASRLANITFFVNFALLLAKVIASALSGSISIISSMVDSLVDLTSGFVISVSSKLIKERDPYLYPRGRAQLEPISLILISVIMGLTSIQLIIQSAYRIHEAFLYDFYGKGEEPTLDMGWPTVLIMISTICIKFGLFLICQKNTSDSSIAVLAMDHRNDCISNSIALVCAWLANKFYYYLDPIGAIFVSFYILHTWVQTGKEHILQLSGKSADPEFINRIIKVCIDHDERIEKLDTVYVYHYGTKFLVEVHIVLNEEMPLRIAHDISEDLQINIESLPDVERAFVHIDYEFEHKPQDEHIVS</sequence>
<dbReference type="InterPro" id="IPR050291">
    <property type="entry name" value="CDF_Transporter"/>
</dbReference>